<evidence type="ECO:0000256" key="6">
    <source>
        <dbReference type="ARBA" id="ARBA00022801"/>
    </source>
</evidence>
<accession>A0ABV0HP55</accession>
<dbReference type="Pfam" id="PF01223">
    <property type="entry name" value="Endonuclease_NS"/>
    <property type="match status" value="1"/>
</dbReference>
<feature type="signal peptide" evidence="10">
    <location>
        <begin position="1"/>
        <end position="20"/>
    </location>
</feature>
<feature type="domain" description="DNA/RNA non-specific endonuclease/pyrophosphatase/phosphodiesterase" evidence="12">
    <location>
        <begin position="40"/>
        <end position="240"/>
    </location>
</feature>
<dbReference type="SMART" id="SM00892">
    <property type="entry name" value="Endonuclease_NS"/>
    <property type="match status" value="1"/>
</dbReference>
<dbReference type="SMART" id="SM00477">
    <property type="entry name" value="NUC"/>
    <property type="match status" value="1"/>
</dbReference>
<evidence type="ECO:0000256" key="3">
    <source>
        <dbReference type="ARBA" id="ARBA00022722"/>
    </source>
</evidence>
<gene>
    <name evidence="13" type="ORF">VSR74_20605</name>
</gene>
<evidence type="ECO:0000256" key="4">
    <source>
        <dbReference type="ARBA" id="ARBA00022723"/>
    </source>
</evidence>
<evidence type="ECO:0000256" key="8">
    <source>
        <dbReference type="RuleBase" id="RU366055"/>
    </source>
</evidence>
<feature type="domain" description="ENPP1-3/EXOG-like endonuclease/phosphodiesterase" evidence="11">
    <location>
        <begin position="41"/>
        <end position="240"/>
    </location>
</feature>
<dbReference type="GO" id="GO:0004519">
    <property type="term" value="F:endonuclease activity"/>
    <property type="evidence" value="ECO:0007669"/>
    <property type="project" value="UniProtKB-KW"/>
</dbReference>
<proteinExistence type="inferred from homology"/>
<keyword evidence="6 8" id="KW-0378">Hydrolase</keyword>
<protein>
    <recommendedName>
        <fullName evidence="8">Endonuclease</fullName>
        <ecNumber evidence="8">3.1.30.-</ecNumber>
    </recommendedName>
</protein>
<dbReference type="PROSITE" id="PS51257">
    <property type="entry name" value="PROKAR_LIPOPROTEIN"/>
    <property type="match status" value="1"/>
</dbReference>
<dbReference type="EMBL" id="JAYMYY010000009">
    <property type="protein sequence ID" value="MEO3992201.1"/>
    <property type="molecule type" value="Genomic_DNA"/>
</dbReference>
<evidence type="ECO:0000256" key="1">
    <source>
        <dbReference type="ARBA" id="ARBA00001946"/>
    </source>
</evidence>
<keyword evidence="5 8" id="KW-0255">Endonuclease</keyword>
<evidence type="ECO:0000259" key="11">
    <source>
        <dbReference type="SMART" id="SM00477"/>
    </source>
</evidence>
<keyword evidence="3 8" id="KW-0540">Nuclease</keyword>
<comment type="caution">
    <text evidence="13">The sequence shown here is derived from an EMBL/GenBank/DDBJ whole genome shotgun (WGS) entry which is preliminary data.</text>
</comment>
<name>A0ABV0HP55_9ENTR</name>
<dbReference type="InterPro" id="IPR044929">
    <property type="entry name" value="DNA/RNA_non-sp_Endonuclease_sf"/>
</dbReference>
<dbReference type="RefSeq" id="WP_347796426.1">
    <property type="nucleotide sequence ID" value="NZ_JAYMYY010000009.1"/>
</dbReference>
<evidence type="ECO:0000256" key="10">
    <source>
        <dbReference type="SAM" id="SignalP"/>
    </source>
</evidence>
<comment type="similarity">
    <text evidence="2 8">Belongs to the DNA/RNA non-specific endonuclease family.</text>
</comment>
<dbReference type="InterPro" id="IPR040255">
    <property type="entry name" value="Non-specific_endonuclease"/>
</dbReference>
<reference evidence="13 14" key="1">
    <citation type="submission" date="2024-01" db="EMBL/GenBank/DDBJ databases">
        <title>Pseudocitrobacter sp. Endophytic strain Cyp-38L.</title>
        <authorList>
            <person name="Amer M.A."/>
            <person name="Hamed S.M."/>
        </authorList>
    </citation>
    <scope>NUCLEOTIDE SEQUENCE [LARGE SCALE GENOMIC DNA]</scope>
    <source>
        <strain evidence="13 14">Cyp38S</strain>
    </source>
</reference>
<comment type="cofactor">
    <cofactor evidence="1 8">
        <name>Mg(2+)</name>
        <dbReference type="ChEBI" id="CHEBI:18420"/>
    </cofactor>
</comment>
<dbReference type="Gene3D" id="3.40.570.10">
    <property type="entry name" value="Extracellular Endonuclease, subunit A"/>
    <property type="match status" value="1"/>
</dbReference>
<evidence type="ECO:0000256" key="5">
    <source>
        <dbReference type="ARBA" id="ARBA00022759"/>
    </source>
</evidence>
<dbReference type="InterPro" id="IPR018524">
    <property type="entry name" value="DNA/RNA_endonuclease_AS"/>
</dbReference>
<evidence type="ECO:0000313" key="14">
    <source>
        <dbReference type="Proteomes" id="UP001444146"/>
    </source>
</evidence>
<evidence type="ECO:0000256" key="2">
    <source>
        <dbReference type="ARBA" id="ARBA00010052"/>
    </source>
</evidence>
<keyword evidence="7" id="KW-0460">Magnesium</keyword>
<dbReference type="PANTHER" id="PTHR13966:SF5">
    <property type="entry name" value="ENDONUCLEASE G, MITOCHONDRIAL"/>
    <property type="match status" value="1"/>
</dbReference>
<dbReference type="InterPro" id="IPR020821">
    <property type="entry name" value="ENPP1-3/EXOG-like_nuc-like"/>
</dbReference>
<sequence>MNGYLKAALLQASFFLLACAPPQENCALGCPTGGSAQTLVRESYTLNNNPRTHFANWVAYTVTPASQASNRPRHWQRDPGLPAGDTLSPADYKEANKRLSVDRGHLAPLAALGGTTDWPTLNYLSNITPQRTALNRGPWARLEDQERALANRADVAAVHSVTGPLFEQQRETLPARADIAIPDGYWKVIFIGASPQEGKYVAFLMMQDVPADASFCAYQVTVQEIERRTRLKIWPALSEAIARRVKGQKGGLGKEMGCG</sequence>
<dbReference type="PROSITE" id="PS01070">
    <property type="entry name" value="NUCLEASE_NON_SPEC"/>
    <property type="match status" value="1"/>
</dbReference>
<keyword evidence="10" id="KW-0732">Signal</keyword>
<evidence type="ECO:0000313" key="13">
    <source>
        <dbReference type="EMBL" id="MEO3992201.1"/>
    </source>
</evidence>
<dbReference type="CDD" id="cd00091">
    <property type="entry name" value="NUC"/>
    <property type="match status" value="1"/>
</dbReference>
<evidence type="ECO:0000256" key="9">
    <source>
        <dbReference type="SAM" id="MobiDB-lite"/>
    </source>
</evidence>
<dbReference type="EC" id="3.1.30.-" evidence="8"/>
<dbReference type="InterPro" id="IPR001604">
    <property type="entry name" value="Endo_G_ENPP1-like_dom"/>
</dbReference>
<evidence type="ECO:0000256" key="7">
    <source>
        <dbReference type="ARBA" id="ARBA00022842"/>
    </source>
</evidence>
<dbReference type="PANTHER" id="PTHR13966">
    <property type="entry name" value="ENDONUCLEASE RELATED"/>
    <property type="match status" value="1"/>
</dbReference>
<dbReference type="SUPFAM" id="SSF54060">
    <property type="entry name" value="His-Me finger endonucleases"/>
    <property type="match status" value="1"/>
</dbReference>
<dbReference type="Proteomes" id="UP001444146">
    <property type="component" value="Unassembled WGS sequence"/>
</dbReference>
<organism evidence="13 14">
    <name type="scientific">Pseudocitrobacter cyperus</name>
    <dbReference type="NCBI Taxonomy" id="3112843"/>
    <lineage>
        <taxon>Bacteria</taxon>
        <taxon>Pseudomonadati</taxon>
        <taxon>Pseudomonadota</taxon>
        <taxon>Gammaproteobacteria</taxon>
        <taxon>Enterobacterales</taxon>
        <taxon>Enterobacteriaceae</taxon>
        <taxon>Pseudocitrobacter</taxon>
    </lineage>
</organism>
<feature type="region of interest" description="Disordered" evidence="9">
    <location>
        <begin position="68"/>
        <end position="87"/>
    </location>
</feature>
<keyword evidence="14" id="KW-1185">Reference proteome</keyword>
<evidence type="ECO:0000259" key="12">
    <source>
        <dbReference type="SMART" id="SM00892"/>
    </source>
</evidence>
<feature type="chain" id="PRO_5045099076" description="Endonuclease" evidence="10">
    <location>
        <begin position="21"/>
        <end position="259"/>
    </location>
</feature>
<keyword evidence="4 8" id="KW-0479">Metal-binding</keyword>
<dbReference type="InterPro" id="IPR044925">
    <property type="entry name" value="His-Me_finger_sf"/>
</dbReference>